<dbReference type="OrthoDB" id="5453932at2"/>
<feature type="signal peptide" evidence="1">
    <location>
        <begin position="1"/>
        <end position="18"/>
    </location>
</feature>
<dbReference type="SUPFAM" id="SSF53850">
    <property type="entry name" value="Periplasmic binding protein-like II"/>
    <property type="match status" value="1"/>
</dbReference>
<dbReference type="eggNOG" id="COG0834">
    <property type="taxonomic scope" value="Bacteria"/>
</dbReference>
<reference evidence="2 3" key="1">
    <citation type="journal article" date="2013" name="Genome Announc.">
        <title>Complete genome sequence of Simiduia agarivorans SA1(T), a marine bacterium able to degrade a variety of polysaccharides.</title>
        <authorList>
            <person name="Lin S.Y."/>
            <person name="Shieh W.Y."/>
            <person name="Chen J.S."/>
            <person name="Tang S.L."/>
        </authorList>
    </citation>
    <scope>NUCLEOTIDE SEQUENCE [LARGE SCALE GENOMIC DNA]</scope>
    <source>
        <strain evidence="3">DSM 21679 / JCM 13881 / BCRC 17597 / SA1</strain>
    </source>
</reference>
<dbReference type="EMBL" id="CP003746">
    <property type="protein sequence ID" value="AFU98180.1"/>
    <property type="molecule type" value="Genomic_DNA"/>
</dbReference>
<dbReference type="Gene3D" id="3.40.190.10">
    <property type="entry name" value="Periplasmic binding protein-like II"/>
    <property type="match status" value="2"/>
</dbReference>
<gene>
    <name evidence="2" type="ordered locus">M5M_04865</name>
</gene>
<name>K4KJ32_SIMAS</name>
<dbReference type="KEGG" id="saga:M5M_04865"/>
<proteinExistence type="predicted"/>
<dbReference type="Proteomes" id="UP000000466">
    <property type="component" value="Chromosome"/>
</dbReference>
<evidence type="ECO:0000256" key="1">
    <source>
        <dbReference type="SAM" id="SignalP"/>
    </source>
</evidence>
<organism evidence="2 3">
    <name type="scientific">Simiduia agarivorans (strain DSM 21679 / JCM 13881 / BCRC 17597 / SA1)</name>
    <dbReference type="NCBI Taxonomy" id="1117647"/>
    <lineage>
        <taxon>Bacteria</taxon>
        <taxon>Pseudomonadati</taxon>
        <taxon>Pseudomonadota</taxon>
        <taxon>Gammaproteobacteria</taxon>
        <taxon>Cellvibrionales</taxon>
        <taxon>Cellvibrionaceae</taxon>
        <taxon>Simiduia</taxon>
    </lineage>
</organism>
<evidence type="ECO:0000313" key="3">
    <source>
        <dbReference type="Proteomes" id="UP000000466"/>
    </source>
</evidence>
<dbReference type="AlphaFoldDB" id="K4KJ32"/>
<protein>
    <submittedName>
        <fullName evidence="2">Uncharacterized protein</fullName>
    </submittedName>
</protein>
<accession>K4KJ32</accession>
<keyword evidence="3" id="KW-1185">Reference proteome</keyword>
<dbReference type="RefSeq" id="WP_015046353.1">
    <property type="nucleotide sequence ID" value="NC_018868.3"/>
</dbReference>
<sequence length="251" mass="28466">MLKTLSFLLLFLVLPAQAADPLTEIRLQTLGPDTARFPGLLHYETDANGTLALRGRYRDLLDCTASQLGIRVVYTGKPFIRAQRDAVSGQIHGFFPANRTARRNSFAIPSEPLFEDRKVLLARPEFSKGTKDPRKLTNYIGVMRGAQYEQALAETLEHPLSVVDSYEQLLKMLETRRVGAIVVSEMFINSTLTYLDIKVDLRTKVLEQAPMYAYFSQAFVDQYPTFLDQFNNALDHCRTIPRPLQPPGQHF</sequence>
<dbReference type="HOGENOM" id="CLU_1106532_0_0_6"/>
<dbReference type="STRING" id="1117647.M5M_04865"/>
<keyword evidence="1" id="KW-0732">Signal</keyword>
<evidence type="ECO:0000313" key="2">
    <source>
        <dbReference type="EMBL" id="AFU98180.1"/>
    </source>
</evidence>
<feature type="chain" id="PRO_5003879803" evidence="1">
    <location>
        <begin position="19"/>
        <end position="251"/>
    </location>
</feature>